<dbReference type="STRING" id="1196031.A361_14880"/>
<dbReference type="EC" id="3.5.2.6" evidence="3 8"/>
<dbReference type="GO" id="GO:0008658">
    <property type="term" value="F:penicillin binding"/>
    <property type="evidence" value="ECO:0007669"/>
    <property type="project" value="InterPro"/>
</dbReference>
<dbReference type="GO" id="GO:0005886">
    <property type="term" value="C:plasma membrane"/>
    <property type="evidence" value="ECO:0007669"/>
    <property type="project" value="TreeGrafter"/>
</dbReference>
<evidence type="ECO:0000256" key="6">
    <source>
        <dbReference type="ARBA" id="ARBA00023251"/>
    </source>
</evidence>
<dbReference type="GO" id="GO:0017001">
    <property type="term" value="P:antibiotic catabolic process"/>
    <property type="evidence" value="ECO:0007669"/>
    <property type="project" value="InterPro"/>
</dbReference>
<dbReference type="InterPro" id="IPR001460">
    <property type="entry name" value="PCN-bd_Tpept"/>
</dbReference>
<dbReference type="AlphaFoldDB" id="A0A169FQR7"/>
<evidence type="ECO:0000256" key="4">
    <source>
        <dbReference type="ARBA" id="ARBA00022729"/>
    </source>
</evidence>
<feature type="active site" description="Acyl-ester intermediate" evidence="7">
    <location>
        <position position="87"/>
    </location>
</feature>
<sequence>MTEILFYMKEEEKMKWMRRAGIAALSVLLLLTGTGAGALGGKENTKDLHIEEAFAGTEGTMVLKSLKNDKVYVYNKQRSKERLTPESTFKVANALIGLETAAVRDEYEVKRWDGVEREFESWNRDHSLASAMRESAIWFYQDLARTIGEKKMQEYVSNIQYGNQDISGGIDAFWLDSSLKISAAEQADFIEKLVEEELPFSQKNQKTVKRMMIQDEQDQFILHGKTGSRLSDMGLGWYVGFIETEKETWVFSVNIDGTGTEAKNIAVEVLKEKRIMKD</sequence>
<comment type="catalytic activity">
    <reaction evidence="1 8">
        <text>a beta-lactam + H2O = a substituted beta-amino acid</text>
        <dbReference type="Rhea" id="RHEA:20401"/>
        <dbReference type="ChEBI" id="CHEBI:15377"/>
        <dbReference type="ChEBI" id="CHEBI:35627"/>
        <dbReference type="ChEBI" id="CHEBI:140347"/>
        <dbReference type="EC" id="3.5.2.6"/>
    </reaction>
</comment>
<feature type="modified residue" description="N6-carboxylysine" evidence="7">
    <location>
        <position position="90"/>
    </location>
</feature>
<evidence type="ECO:0000313" key="10">
    <source>
        <dbReference type="EMBL" id="AND40381.1"/>
    </source>
</evidence>
<dbReference type="NCBIfam" id="NF012161">
    <property type="entry name" value="bla_class_D_main"/>
    <property type="match status" value="1"/>
</dbReference>
<keyword evidence="4" id="KW-0732">Signal</keyword>
<feature type="domain" description="Penicillin-binding protein transpeptidase" evidence="9">
    <location>
        <begin position="68"/>
        <end position="271"/>
    </location>
</feature>
<dbReference type="InterPro" id="IPR012338">
    <property type="entry name" value="Beta-lactam/transpept-like"/>
</dbReference>
<evidence type="ECO:0000256" key="2">
    <source>
        <dbReference type="ARBA" id="ARBA00007898"/>
    </source>
</evidence>
<dbReference type="EMBL" id="CP015506">
    <property type="protein sequence ID" value="AND40381.1"/>
    <property type="molecule type" value="Genomic_DNA"/>
</dbReference>
<dbReference type="PROSITE" id="PS00337">
    <property type="entry name" value="BETA_LACTAMASE_D"/>
    <property type="match status" value="1"/>
</dbReference>
<dbReference type="eggNOG" id="COG2602">
    <property type="taxonomic scope" value="Bacteria"/>
</dbReference>
<evidence type="ECO:0000256" key="3">
    <source>
        <dbReference type="ARBA" id="ARBA00012865"/>
    </source>
</evidence>
<proteinExistence type="inferred from homology"/>
<dbReference type="PANTHER" id="PTHR30627:SF6">
    <property type="entry name" value="BETA-LACTAMASE YBXI-RELATED"/>
    <property type="match status" value="1"/>
</dbReference>
<protein>
    <recommendedName>
        <fullName evidence="3 8">Beta-lactamase</fullName>
        <ecNumber evidence="3 8">3.5.2.6</ecNumber>
    </recommendedName>
</protein>
<dbReference type="GO" id="GO:0008800">
    <property type="term" value="F:beta-lactamase activity"/>
    <property type="evidence" value="ECO:0007669"/>
    <property type="project" value="UniProtKB-UniRule"/>
</dbReference>
<evidence type="ECO:0000259" key="9">
    <source>
        <dbReference type="Pfam" id="PF00905"/>
    </source>
</evidence>
<gene>
    <name evidence="10" type="ORF">A361_14880</name>
</gene>
<organism evidence="10 11">
    <name type="scientific">Cytobacillus oceanisediminis 2691</name>
    <dbReference type="NCBI Taxonomy" id="1196031"/>
    <lineage>
        <taxon>Bacteria</taxon>
        <taxon>Bacillati</taxon>
        <taxon>Bacillota</taxon>
        <taxon>Bacilli</taxon>
        <taxon>Bacillales</taxon>
        <taxon>Bacillaceae</taxon>
        <taxon>Cytobacillus</taxon>
    </lineage>
</organism>
<dbReference type="InterPro" id="IPR002137">
    <property type="entry name" value="Beta-lactam_class-D_AS"/>
</dbReference>
<accession>A0A169FQR7</accession>
<evidence type="ECO:0000256" key="7">
    <source>
        <dbReference type="PIRSR" id="PIRSR602137-50"/>
    </source>
</evidence>
<dbReference type="Pfam" id="PF00905">
    <property type="entry name" value="Transpeptidase"/>
    <property type="match status" value="1"/>
</dbReference>
<reference evidence="10 11" key="1">
    <citation type="submission" date="2016-04" db="EMBL/GenBank/DDBJ databases">
        <title>Complete genome sequence of Bacillus oceanisediminis strain 2691.</title>
        <authorList>
            <person name="Jeong H."/>
            <person name="Kim H.J."/>
            <person name="Lee D.-W."/>
        </authorList>
    </citation>
    <scope>NUCLEOTIDE SEQUENCE [LARGE SCALE GENOMIC DNA]</scope>
    <source>
        <strain evidence="10 11">2691</strain>
    </source>
</reference>
<evidence type="ECO:0000313" key="11">
    <source>
        <dbReference type="Proteomes" id="UP000077856"/>
    </source>
</evidence>
<dbReference type="InterPro" id="IPR050515">
    <property type="entry name" value="Beta-lactam/transpept"/>
</dbReference>
<dbReference type="GO" id="GO:0071555">
    <property type="term" value="P:cell wall organization"/>
    <property type="evidence" value="ECO:0007669"/>
    <property type="project" value="TreeGrafter"/>
</dbReference>
<keyword evidence="6 8" id="KW-0046">Antibiotic resistance</keyword>
<evidence type="ECO:0000256" key="5">
    <source>
        <dbReference type="ARBA" id="ARBA00022801"/>
    </source>
</evidence>
<name>A0A169FQR7_9BACI</name>
<evidence type="ECO:0000256" key="8">
    <source>
        <dbReference type="RuleBase" id="RU361140"/>
    </source>
</evidence>
<dbReference type="Proteomes" id="UP000077856">
    <property type="component" value="Chromosome"/>
</dbReference>
<dbReference type="SUPFAM" id="SSF56601">
    <property type="entry name" value="beta-lactamase/transpeptidase-like"/>
    <property type="match status" value="1"/>
</dbReference>
<keyword evidence="5 8" id="KW-0378">Hydrolase</keyword>
<evidence type="ECO:0000256" key="1">
    <source>
        <dbReference type="ARBA" id="ARBA00001526"/>
    </source>
</evidence>
<dbReference type="GO" id="GO:0046677">
    <property type="term" value="P:response to antibiotic"/>
    <property type="evidence" value="ECO:0007669"/>
    <property type="project" value="UniProtKB-UniRule"/>
</dbReference>
<dbReference type="PANTHER" id="PTHR30627">
    <property type="entry name" value="PEPTIDOGLYCAN D,D-TRANSPEPTIDASE"/>
    <property type="match status" value="1"/>
</dbReference>
<comment type="similarity">
    <text evidence="2 8">Belongs to the class-D beta-lactamase family.</text>
</comment>
<dbReference type="KEGG" id="bon:A361_14880"/>
<dbReference type="Gene3D" id="3.40.710.10">
    <property type="entry name" value="DD-peptidase/beta-lactamase superfamily"/>
    <property type="match status" value="1"/>
</dbReference>